<reference evidence="1 2" key="1">
    <citation type="submission" date="2021-02" db="EMBL/GenBank/DDBJ databases">
        <title>Genome assembly of Pseudopithomyces chartarum.</title>
        <authorList>
            <person name="Jauregui R."/>
            <person name="Singh J."/>
            <person name="Voisey C."/>
        </authorList>
    </citation>
    <scope>NUCLEOTIDE SEQUENCE [LARGE SCALE GENOMIC DNA]</scope>
    <source>
        <strain evidence="1 2">AGR01</strain>
    </source>
</reference>
<dbReference type="PANTHER" id="PTHR37540">
    <property type="entry name" value="TRANSCRIPTION FACTOR (ACR-2), PUTATIVE-RELATED-RELATED"/>
    <property type="match status" value="1"/>
</dbReference>
<dbReference type="Proteomes" id="UP001280581">
    <property type="component" value="Unassembled WGS sequence"/>
</dbReference>
<comment type="caution">
    <text evidence="1">The sequence shown here is derived from an EMBL/GenBank/DDBJ whole genome shotgun (WGS) entry which is preliminary data.</text>
</comment>
<dbReference type="EMBL" id="WVTA01000007">
    <property type="protein sequence ID" value="KAK3208702.1"/>
    <property type="molecule type" value="Genomic_DNA"/>
</dbReference>
<keyword evidence="2" id="KW-1185">Reference proteome</keyword>
<organism evidence="1 2">
    <name type="scientific">Pseudopithomyces chartarum</name>
    <dbReference type="NCBI Taxonomy" id="1892770"/>
    <lineage>
        <taxon>Eukaryota</taxon>
        <taxon>Fungi</taxon>
        <taxon>Dikarya</taxon>
        <taxon>Ascomycota</taxon>
        <taxon>Pezizomycotina</taxon>
        <taxon>Dothideomycetes</taxon>
        <taxon>Pleosporomycetidae</taxon>
        <taxon>Pleosporales</taxon>
        <taxon>Massarineae</taxon>
        <taxon>Didymosphaeriaceae</taxon>
        <taxon>Pseudopithomyces</taxon>
    </lineage>
</organism>
<proteinExistence type="predicted"/>
<dbReference type="AlphaFoldDB" id="A0AAN6RIR0"/>
<evidence type="ECO:0000313" key="2">
    <source>
        <dbReference type="Proteomes" id="UP001280581"/>
    </source>
</evidence>
<accession>A0AAN6RIR0</accession>
<evidence type="ECO:0008006" key="3">
    <source>
        <dbReference type="Google" id="ProtNLM"/>
    </source>
</evidence>
<name>A0AAN6RIR0_9PLEO</name>
<evidence type="ECO:0000313" key="1">
    <source>
        <dbReference type="EMBL" id="KAK3208702.1"/>
    </source>
</evidence>
<protein>
    <recommendedName>
        <fullName evidence="3">Transcription factor domain-containing protein</fullName>
    </recommendedName>
</protein>
<gene>
    <name evidence="1" type="ORF">GRF29_77g1610455</name>
</gene>
<sequence>MSKFAFIQCGEQGKVIEDDDWLVRAHCMLGKNTKKHDTKRRAKRKDKTLALRASKVSASYSPIATPPQQLSSKIPASVREDLSAYLAGPVDRESWFYLWRFSCFLPDMYPLDSYMDEVPFLEELPPSDGSALTTALLTASAHNDYVSRLGLSNRTRQLTVYTCSYLNDVLSKNDPRSRYSAIFGIFHLAAAAVFCQQHDTAYTHLNGMFEVIRSFDAEHETPDSESTHSIASIKFKAERLAFCLFNITGRKGPFLTEPSIWNPSYDSFPSARLPLSTSPKLDSIFHDFRDFCRLVREKAADGLKVDAKYFRGTINSLQTRVMDLPQGSDAVTDAKAGTRFVE</sequence>
<dbReference type="PANTHER" id="PTHR37540:SF5">
    <property type="entry name" value="TRANSCRIPTION FACTOR DOMAIN-CONTAINING PROTEIN"/>
    <property type="match status" value="1"/>
</dbReference>